<organism evidence="12 13">
    <name type="scientific">Candidatus Thiopontia autotrophica</name>
    <dbReference type="NCBI Taxonomy" id="2841688"/>
    <lineage>
        <taxon>Bacteria</taxon>
        <taxon>Pseudomonadati</taxon>
        <taxon>Pseudomonadota</taxon>
        <taxon>Gammaproteobacteria</taxon>
        <taxon>Candidatus Thiopontia</taxon>
    </lineage>
</organism>
<comment type="pathway">
    <text evidence="9">Cofactor biosynthesis; adenosylcobalamin biosynthesis; cob(II)yrinate a,c-diamide from sirohydrochlorin (anaerobic route): step 10/10.</text>
</comment>
<dbReference type="Proteomes" id="UP000654401">
    <property type="component" value="Unassembled WGS sequence"/>
</dbReference>
<feature type="domain" description="CobQ/CobB/MinD/ParA nucleotide binding" evidence="10">
    <location>
        <begin position="13"/>
        <end position="189"/>
    </location>
</feature>
<dbReference type="InterPro" id="IPR011698">
    <property type="entry name" value="GATase_3"/>
</dbReference>
<dbReference type="EMBL" id="JACNFK010000038">
    <property type="protein sequence ID" value="MBC8520328.1"/>
    <property type="molecule type" value="Genomic_DNA"/>
</dbReference>
<dbReference type="PANTHER" id="PTHR43873">
    <property type="entry name" value="COBYRINATE A,C-DIAMIDE SYNTHASE"/>
    <property type="match status" value="1"/>
</dbReference>
<dbReference type="GO" id="GO:0009236">
    <property type="term" value="P:cobalamin biosynthetic process"/>
    <property type="evidence" value="ECO:0007669"/>
    <property type="project" value="UniProtKB-UniRule"/>
</dbReference>
<comment type="function">
    <text evidence="9">Catalyzes the ATP-dependent amidation of the two carboxylate groups at positions a and c of cobyrinate, using either L-glutamine or ammonia as the nitrogen source.</text>
</comment>
<evidence type="ECO:0000256" key="8">
    <source>
        <dbReference type="ARBA" id="ARBA00022962"/>
    </source>
</evidence>
<evidence type="ECO:0000256" key="5">
    <source>
        <dbReference type="ARBA" id="ARBA00022741"/>
    </source>
</evidence>
<evidence type="ECO:0000256" key="4">
    <source>
        <dbReference type="ARBA" id="ARBA00022598"/>
    </source>
</evidence>
<keyword evidence="8 9" id="KW-0315">Glutamine amidotransferase</keyword>
<dbReference type="EC" id="6.3.5.11" evidence="9"/>
<dbReference type="GO" id="GO:0005524">
    <property type="term" value="F:ATP binding"/>
    <property type="evidence" value="ECO:0007669"/>
    <property type="project" value="UniProtKB-UniRule"/>
</dbReference>
<dbReference type="SUPFAM" id="SSF52540">
    <property type="entry name" value="P-loop containing nucleoside triphosphate hydrolases"/>
    <property type="match status" value="1"/>
</dbReference>
<comment type="miscellaneous">
    <text evidence="9">The a and c carboxylates of cobyrinate are activated for nucleophilic attack via formation of a phosphorylated intermediate by ATP. CbiA catalyzes first the amidation of the c-carboxylate, and then that of the a-carboxylate.</text>
</comment>
<keyword evidence="3 9" id="KW-0169">Cobalamin biosynthesis</keyword>
<dbReference type="InterPro" id="IPR029062">
    <property type="entry name" value="Class_I_gatase-like"/>
</dbReference>
<dbReference type="InterPro" id="IPR002586">
    <property type="entry name" value="CobQ/CobB/MinD/ParA_Nub-bd_dom"/>
</dbReference>
<evidence type="ECO:0000313" key="13">
    <source>
        <dbReference type="Proteomes" id="UP000654401"/>
    </source>
</evidence>
<keyword evidence="7 9" id="KW-0460">Magnesium</keyword>
<dbReference type="AlphaFoldDB" id="A0A8J6P1J5"/>
<evidence type="ECO:0000256" key="6">
    <source>
        <dbReference type="ARBA" id="ARBA00022840"/>
    </source>
</evidence>
<reference evidence="12 13" key="1">
    <citation type="submission" date="2020-08" db="EMBL/GenBank/DDBJ databases">
        <title>Bridging the membrane lipid divide: bacteria of the FCB group superphylum have the potential to synthesize archaeal ether lipids.</title>
        <authorList>
            <person name="Villanueva L."/>
            <person name="Von Meijenfeldt F.A.B."/>
            <person name="Westbye A.B."/>
            <person name="Yadav S."/>
            <person name="Hopmans E.C."/>
            <person name="Dutilh B.E."/>
            <person name="Sinninghe Damste J.S."/>
        </authorList>
    </citation>
    <scope>NUCLEOTIDE SEQUENCE [LARGE SCALE GENOMIC DNA]</scope>
    <source>
        <strain evidence="12">NIOZ-UU100</strain>
    </source>
</reference>
<dbReference type="GO" id="GO:0042242">
    <property type="term" value="F:cobyrinic acid a,c-diamide synthase activity"/>
    <property type="evidence" value="ECO:0007669"/>
    <property type="project" value="UniProtKB-UniRule"/>
</dbReference>
<comment type="caution">
    <text evidence="12">The sequence shown here is derived from an EMBL/GenBank/DDBJ whole genome shotgun (WGS) entry which is preliminary data.</text>
</comment>
<dbReference type="NCBIfam" id="NF002204">
    <property type="entry name" value="PRK01077.1"/>
    <property type="match status" value="1"/>
</dbReference>
<dbReference type="UniPathway" id="UPA00148">
    <property type="reaction ID" value="UER00231"/>
</dbReference>
<dbReference type="InterPro" id="IPR004484">
    <property type="entry name" value="CbiA/CobB_synth"/>
</dbReference>
<dbReference type="SUPFAM" id="SSF52317">
    <property type="entry name" value="Class I glutamine amidotransferase-like"/>
    <property type="match status" value="1"/>
</dbReference>
<proteinExistence type="inferred from homology"/>
<dbReference type="Pfam" id="PF01656">
    <property type="entry name" value="CbiA"/>
    <property type="match status" value="1"/>
</dbReference>
<dbReference type="PANTHER" id="PTHR43873:SF1">
    <property type="entry name" value="COBYRINATE A,C-DIAMIDE SYNTHASE"/>
    <property type="match status" value="1"/>
</dbReference>
<evidence type="ECO:0000256" key="3">
    <source>
        <dbReference type="ARBA" id="ARBA00022573"/>
    </source>
</evidence>
<feature type="active site" description="Nucleophile" evidence="9">
    <location>
        <position position="335"/>
    </location>
</feature>
<evidence type="ECO:0000256" key="1">
    <source>
        <dbReference type="ARBA" id="ARBA00001946"/>
    </source>
</evidence>
<comment type="cofactor">
    <cofactor evidence="1 9">
        <name>Mg(2+)</name>
        <dbReference type="ChEBI" id="CHEBI:18420"/>
    </cofactor>
</comment>
<dbReference type="Pfam" id="PF07685">
    <property type="entry name" value="GATase_3"/>
    <property type="match status" value="1"/>
</dbReference>
<evidence type="ECO:0000256" key="2">
    <source>
        <dbReference type="ARBA" id="ARBA00006205"/>
    </source>
</evidence>
<dbReference type="Gene3D" id="3.40.50.880">
    <property type="match status" value="1"/>
</dbReference>
<name>A0A8J6P1J5_9GAMM</name>
<keyword evidence="6 9" id="KW-0067">ATP-binding</keyword>
<keyword evidence="5 9" id="KW-0547">Nucleotide-binding</keyword>
<dbReference type="Gene3D" id="3.40.50.300">
    <property type="entry name" value="P-loop containing nucleotide triphosphate hydrolases"/>
    <property type="match status" value="2"/>
</dbReference>
<comment type="similarity">
    <text evidence="2">Belongs to the CobB/CobQ family. CobQ subfamily.</text>
</comment>
<dbReference type="CDD" id="cd03130">
    <property type="entry name" value="GATase1_CobB"/>
    <property type="match status" value="1"/>
</dbReference>
<dbReference type="PROSITE" id="PS51274">
    <property type="entry name" value="GATASE_COBBQ"/>
    <property type="match status" value="1"/>
</dbReference>
<feature type="domain" description="CobB/CobQ-like glutamine amidotransferase" evidence="11">
    <location>
        <begin position="253"/>
        <end position="433"/>
    </location>
</feature>
<feature type="site" description="Increases nucleophilicity of active site Cys" evidence="9">
    <location>
        <position position="432"/>
    </location>
</feature>
<evidence type="ECO:0000313" key="12">
    <source>
        <dbReference type="EMBL" id="MBC8520328.1"/>
    </source>
</evidence>
<evidence type="ECO:0000259" key="11">
    <source>
        <dbReference type="Pfam" id="PF07685"/>
    </source>
</evidence>
<protein>
    <recommendedName>
        <fullName evidence="9">Cobyrinate a,c-diamide synthase</fullName>
        <ecNumber evidence="9">6.3.5.11</ecNumber>
    </recommendedName>
    <alternativeName>
        <fullName evidence="9">Cobyrinic acid a,c-diamide synthetase</fullName>
    </alternativeName>
</protein>
<keyword evidence="4 9" id="KW-0436">Ligase</keyword>
<comment type="similarity">
    <text evidence="9">Belongs to the CobB/CbiA family.</text>
</comment>
<dbReference type="HAMAP" id="MF_00027">
    <property type="entry name" value="CobB_CbiA"/>
    <property type="match status" value="1"/>
</dbReference>
<evidence type="ECO:0000259" key="10">
    <source>
        <dbReference type="Pfam" id="PF01656"/>
    </source>
</evidence>
<dbReference type="CDD" id="cd05388">
    <property type="entry name" value="CobB_N"/>
    <property type="match status" value="1"/>
</dbReference>
<comment type="catalytic activity">
    <reaction evidence="9">
        <text>cob(II)yrinate + 2 L-glutamine + 2 ATP + 2 H2O = cob(II)yrinate a,c diamide + 2 L-glutamate + 2 ADP + 2 phosphate + 2 H(+)</text>
        <dbReference type="Rhea" id="RHEA:26289"/>
        <dbReference type="ChEBI" id="CHEBI:15377"/>
        <dbReference type="ChEBI" id="CHEBI:15378"/>
        <dbReference type="ChEBI" id="CHEBI:29985"/>
        <dbReference type="ChEBI" id="CHEBI:30616"/>
        <dbReference type="ChEBI" id="CHEBI:43474"/>
        <dbReference type="ChEBI" id="CHEBI:58359"/>
        <dbReference type="ChEBI" id="CHEBI:58537"/>
        <dbReference type="ChEBI" id="CHEBI:58894"/>
        <dbReference type="ChEBI" id="CHEBI:456216"/>
        <dbReference type="EC" id="6.3.5.11"/>
    </reaction>
</comment>
<dbReference type="NCBIfam" id="TIGR00379">
    <property type="entry name" value="cobB"/>
    <property type="match status" value="1"/>
</dbReference>
<evidence type="ECO:0000256" key="9">
    <source>
        <dbReference type="HAMAP-Rule" id="MF_00027"/>
    </source>
</evidence>
<accession>A0A8J6P1J5</accession>
<comment type="domain">
    <text evidence="9">Comprises of two domains. The C-terminal domain contains the binding site for glutamine and catalyzes the hydrolysis of this substrate to glutamate and ammonia. The N-terminal domain is anticipated to bind ATP and cobyrinate and catalyzes the ultimate synthesis of the diamide product. The ammonia produced via the glutaminase domain is probably translocated to the adjacent domain via a molecular tunnel, where it reacts with an activated intermediate.</text>
</comment>
<sequence>MKQLYISAAHKSSGKTTVTLGLCAAYAARGLSVSPFKKGPDYIDPMWLSMASGLPCHTLDFYTMEREEILALYHAEQAGSDLSIVEGNKGLFDGLSVDGSDSNGAMAKLLDLPVVLVINTNGITRGIAPLLLGYQNFDPEINFVGVILNQTGGSRHEKKLQQVVEHYTDMAVLGTIPRHPDLEIVERHLGLVPSNEAHEARNKIETIRRVVEEQVDLDRLLELVPDSQEQDDHSVSEVIGDSSVQSVVTPPLRVGIARDEAFGFYYSADLDAFRQQGVELVPFSPLHDSDLPDVDGLFIGGGFPETHMAQLEQNRSMRRQIYDAIENGVPTYAECGGLMYLSRQISWGDDCREMVGIVDGDSVMHKRPQGRGYARFQRSGESSDTPAHEFHYSSLENLAEDTEFAYSIHRGFGVDGRHDGIVYKNLLASYVHQRNSRQNPWVKEFVDRVREIKNETKQEK</sequence>
<evidence type="ECO:0000256" key="7">
    <source>
        <dbReference type="ARBA" id="ARBA00022842"/>
    </source>
</evidence>
<gene>
    <name evidence="9" type="primary">cbiA</name>
    <name evidence="12" type="ORF">H8D24_08010</name>
</gene>
<dbReference type="InterPro" id="IPR027417">
    <property type="entry name" value="P-loop_NTPase"/>
</dbReference>